<evidence type="ECO:0000313" key="4">
    <source>
        <dbReference type="Proteomes" id="UP000694545"/>
    </source>
</evidence>
<feature type="signal peptide" evidence="1">
    <location>
        <begin position="1"/>
        <end position="17"/>
    </location>
</feature>
<keyword evidence="1" id="KW-0732">Signal</keyword>
<dbReference type="Proteomes" id="UP000694545">
    <property type="component" value="Unplaced"/>
</dbReference>
<feature type="domain" description="MD-2-related lipid-recognition" evidence="2">
    <location>
        <begin position="36"/>
        <end position="153"/>
    </location>
</feature>
<proteinExistence type="predicted"/>
<keyword evidence="4" id="KW-1185">Reference proteome</keyword>
<dbReference type="SUPFAM" id="SSF81296">
    <property type="entry name" value="E set domains"/>
    <property type="match status" value="1"/>
</dbReference>
<dbReference type="InterPro" id="IPR014756">
    <property type="entry name" value="Ig_E-set"/>
</dbReference>
<evidence type="ECO:0000256" key="1">
    <source>
        <dbReference type="SAM" id="SignalP"/>
    </source>
</evidence>
<dbReference type="OrthoDB" id="9889383at2759"/>
<dbReference type="PANTHER" id="PTHR20838:SF0">
    <property type="entry name" value="LYMPHOCYTE ANTIGEN 86"/>
    <property type="match status" value="1"/>
</dbReference>
<dbReference type="GO" id="GO:0045087">
    <property type="term" value="P:innate immune response"/>
    <property type="evidence" value="ECO:0007669"/>
    <property type="project" value="TreeGrafter"/>
</dbReference>
<dbReference type="GeneID" id="123035986"/>
<feature type="chain" id="PRO_5034201362" evidence="1">
    <location>
        <begin position="18"/>
        <end position="162"/>
    </location>
</feature>
<dbReference type="AlphaFoldDB" id="A0A8D2IPC5"/>
<dbReference type="InterPro" id="IPR039945">
    <property type="entry name" value="LY86"/>
</dbReference>
<accession>A0A8D2IPC5</accession>
<dbReference type="OMA" id="NYSYPIC"/>
<dbReference type="RefSeq" id="XP_044310649.1">
    <property type="nucleotide sequence ID" value="XM_044454714.1"/>
</dbReference>
<dbReference type="CTD" id="9450"/>
<organism evidence="3 4">
    <name type="scientific">Varanus komodoensis</name>
    <name type="common">Komodo dragon</name>
    <dbReference type="NCBI Taxonomy" id="61221"/>
    <lineage>
        <taxon>Eukaryota</taxon>
        <taxon>Metazoa</taxon>
        <taxon>Chordata</taxon>
        <taxon>Craniata</taxon>
        <taxon>Vertebrata</taxon>
        <taxon>Euteleostomi</taxon>
        <taxon>Lepidosauria</taxon>
        <taxon>Squamata</taxon>
        <taxon>Bifurcata</taxon>
        <taxon>Unidentata</taxon>
        <taxon>Episquamata</taxon>
        <taxon>Toxicofera</taxon>
        <taxon>Anguimorpha</taxon>
        <taxon>Paleoanguimorpha</taxon>
        <taxon>Varanoidea</taxon>
        <taxon>Varanidae</taxon>
        <taxon>Varanus</taxon>
    </lineage>
</organism>
<reference evidence="3" key="1">
    <citation type="submission" date="2025-08" db="UniProtKB">
        <authorList>
            <consortium name="Ensembl"/>
        </authorList>
    </citation>
    <scope>IDENTIFICATION</scope>
</reference>
<dbReference type="Pfam" id="PF02221">
    <property type="entry name" value="E1_DerP2_DerF2"/>
    <property type="match status" value="1"/>
</dbReference>
<reference evidence="3" key="2">
    <citation type="submission" date="2025-09" db="UniProtKB">
        <authorList>
            <consortium name="Ensembl"/>
        </authorList>
    </citation>
    <scope>IDENTIFICATION</scope>
</reference>
<dbReference type="Gene3D" id="2.60.40.770">
    <property type="match status" value="1"/>
</dbReference>
<sequence>MLKVALHIFLLIYTATSITRWPTRTICKNSHLEIKYRSCDPTSDFAFSLSTCSAALTQSVTIRIATILRYSITELSIDVKLDVNGNNVPIYSTKLCERHHPKYNFCGKKKGEYIHYEGPVPARFNELPQGNFNVTVQLFNQDHHTIICAELFIRNQGEVLAF</sequence>
<name>A0A8D2IPC5_VARKO</name>
<dbReference type="KEGG" id="vko:123035986"/>
<dbReference type="SMART" id="SM00737">
    <property type="entry name" value="ML"/>
    <property type="match status" value="1"/>
</dbReference>
<gene>
    <name evidence="3" type="primary">LY86</name>
</gene>
<dbReference type="GO" id="GO:0031666">
    <property type="term" value="P:positive regulation of lipopolysaccharide-mediated signaling pathway"/>
    <property type="evidence" value="ECO:0007669"/>
    <property type="project" value="TreeGrafter"/>
</dbReference>
<dbReference type="PANTHER" id="PTHR20838">
    <property type="entry name" value="LYMPHOCYTE ANTIGEN 86"/>
    <property type="match status" value="1"/>
</dbReference>
<dbReference type="Ensembl" id="ENSVKKT00000001502.1">
    <property type="protein sequence ID" value="ENSVKKP00000001449.1"/>
    <property type="gene ID" value="ENSVKKG00000001206.1"/>
</dbReference>
<protein>
    <submittedName>
        <fullName evidence="3">Lymphocyte antigen 86</fullName>
    </submittedName>
</protein>
<evidence type="ECO:0000259" key="2">
    <source>
        <dbReference type="SMART" id="SM00737"/>
    </source>
</evidence>
<dbReference type="InterPro" id="IPR003172">
    <property type="entry name" value="ML_dom"/>
</dbReference>
<evidence type="ECO:0000313" key="3">
    <source>
        <dbReference type="Ensembl" id="ENSVKKP00000001449.1"/>
    </source>
</evidence>